<sequence length="161" mass="18978">MAKLKNVRKHQKLSQQQFLQHQQPKIRQPYDQGYYPEVPNLSFPNQLLDCLIKVICSYGNSAKLNQIIKNLSFFYLNEIQEEVLNLVLAESEESGTIYELEEKFKVTDSFFQKPLQKNEQLKTQLKHEDIDDNDQLHSLSNNIAQQDQEIDVEINQLRQQN</sequence>
<reference evidence="1" key="1">
    <citation type="submission" date="2021-01" db="EMBL/GenBank/DDBJ databases">
        <authorList>
            <consortium name="Genoscope - CEA"/>
            <person name="William W."/>
        </authorList>
    </citation>
    <scope>NUCLEOTIDE SEQUENCE</scope>
</reference>
<proteinExistence type="predicted"/>
<accession>A0A8S1PFI2</accession>
<gene>
    <name evidence="1" type="ORF">PSON_ATCC_30995.1.T0770054</name>
</gene>
<dbReference type="EMBL" id="CAJJDN010000077">
    <property type="protein sequence ID" value="CAD8102040.1"/>
    <property type="molecule type" value="Genomic_DNA"/>
</dbReference>
<dbReference type="Proteomes" id="UP000692954">
    <property type="component" value="Unassembled WGS sequence"/>
</dbReference>
<name>A0A8S1PFI2_9CILI</name>
<dbReference type="AlphaFoldDB" id="A0A8S1PFI2"/>
<keyword evidence="2" id="KW-1185">Reference proteome</keyword>
<evidence type="ECO:0000313" key="2">
    <source>
        <dbReference type="Proteomes" id="UP000692954"/>
    </source>
</evidence>
<comment type="caution">
    <text evidence="1">The sequence shown here is derived from an EMBL/GenBank/DDBJ whole genome shotgun (WGS) entry which is preliminary data.</text>
</comment>
<protein>
    <submittedName>
        <fullName evidence="1">Uncharacterized protein</fullName>
    </submittedName>
</protein>
<evidence type="ECO:0000313" key="1">
    <source>
        <dbReference type="EMBL" id="CAD8102040.1"/>
    </source>
</evidence>
<dbReference type="OrthoDB" id="308466at2759"/>
<organism evidence="1 2">
    <name type="scientific">Paramecium sonneborni</name>
    <dbReference type="NCBI Taxonomy" id="65129"/>
    <lineage>
        <taxon>Eukaryota</taxon>
        <taxon>Sar</taxon>
        <taxon>Alveolata</taxon>
        <taxon>Ciliophora</taxon>
        <taxon>Intramacronucleata</taxon>
        <taxon>Oligohymenophorea</taxon>
        <taxon>Peniculida</taxon>
        <taxon>Parameciidae</taxon>
        <taxon>Paramecium</taxon>
    </lineage>
</organism>